<evidence type="ECO:0000313" key="1">
    <source>
        <dbReference type="EMBL" id="MFM0243269.1"/>
    </source>
</evidence>
<dbReference type="RefSeq" id="WP_408264884.1">
    <property type="nucleotide sequence ID" value="NZ_JAQQCK010000031.1"/>
</dbReference>
<keyword evidence="2" id="KW-1185">Reference proteome</keyword>
<dbReference type="Proteomes" id="UP001629274">
    <property type="component" value="Unassembled WGS sequence"/>
</dbReference>
<sequence length="133" mass="14457">MRKHHDTPARISYRWSLVSKDGYPTTLSVSGEIVVEISATDRDVRLPNRDKTKMGPAAILGTAIAKRDLAALTDLPHQAHGKHAVNGEYQNENADWSASYLCIELPTLPLTVMIKRSGGSAVANTALQRAATH</sequence>
<proteinExistence type="predicted"/>
<protein>
    <submittedName>
        <fullName evidence="1">Uncharacterized protein</fullName>
    </submittedName>
</protein>
<organism evidence="1 2">
    <name type="scientific">Paraburkholderia phytofirmans</name>
    <dbReference type="NCBI Taxonomy" id="261302"/>
    <lineage>
        <taxon>Bacteria</taxon>
        <taxon>Pseudomonadati</taxon>
        <taxon>Pseudomonadota</taxon>
        <taxon>Betaproteobacteria</taxon>
        <taxon>Burkholderiales</taxon>
        <taxon>Burkholderiaceae</taxon>
        <taxon>Paraburkholderia</taxon>
    </lineage>
</organism>
<name>A0ABW9BRL9_9BURK</name>
<dbReference type="EMBL" id="JAQQDR010000023">
    <property type="protein sequence ID" value="MFM0243269.1"/>
    <property type="molecule type" value="Genomic_DNA"/>
</dbReference>
<reference evidence="1 2" key="1">
    <citation type="journal article" date="2024" name="Chem. Sci.">
        <title>Discovery of megapolipeptins by genome mining of a Burkholderiales bacteria collection.</title>
        <authorList>
            <person name="Paulo B.S."/>
            <person name="Recchia M.J.J."/>
            <person name="Lee S."/>
            <person name="Fergusson C.H."/>
            <person name="Romanowski S.B."/>
            <person name="Hernandez A."/>
            <person name="Krull N."/>
            <person name="Liu D.Y."/>
            <person name="Cavanagh H."/>
            <person name="Bos A."/>
            <person name="Gray C.A."/>
            <person name="Murphy B.T."/>
            <person name="Linington R.G."/>
            <person name="Eustaquio A.S."/>
        </authorList>
    </citation>
    <scope>NUCLEOTIDE SEQUENCE [LARGE SCALE GENOMIC DNA]</scope>
    <source>
        <strain evidence="1 2">RL17-351-BIE-A</strain>
    </source>
</reference>
<accession>A0ABW9BRL9</accession>
<gene>
    <name evidence="1" type="ORF">PQR03_34505</name>
</gene>
<evidence type="ECO:0000313" key="2">
    <source>
        <dbReference type="Proteomes" id="UP001629274"/>
    </source>
</evidence>
<comment type="caution">
    <text evidence="1">The sequence shown here is derived from an EMBL/GenBank/DDBJ whole genome shotgun (WGS) entry which is preliminary data.</text>
</comment>